<dbReference type="EC" id="6.3.2.9" evidence="9"/>
<dbReference type="SUPFAM" id="SSF53623">
    <property type="entry name" value="MurD-like peptide ligases, catalytic domain"/>
    <property type="match status" value="1"/>
</dbReference>
<dbReference type="Gene3D" id="3.90.190.20">
    <property type="entry name" value="Mur ligase, C-terminal domain"/>
    <property type="match status" value="1"/>
</dbReference>
<evidence type="ECO:0000256" key="2">
    <source>
        <dbReference type="ARBA" id="ARBA00004752"/>
    </source>
</evidence>
<dbReference type="Gene3D" id="3.40.50.720">
    <property type="entry name" value="NAD(P)-binding Rossmann-like Domain"/>
    <property type="match status" value="1"/>
</dbReference>
<dbReference type="PANTHER" id="PTHR43692">
    <property type="entry name" value="UDP-N-ACETYLMURAMOYLALANINE--D-GLUTAMATE LIGASE"/>
    <property type="match status" value="1"/>
</dbReference>
<dbReference type="HAMAP" id="MF_00639">
    <property type="entry name" value="MurD"/>
    <property type="match status" value="1"/>
</dbReference>
<dbReference type="InterPro" id="IPR013221">
    <property type="entry name" value="Mur_ligase_cen"/>
</dbReference>
<comment type="catalytic activity">
    <reaction evidence="9">
        <text>UDP-N-acetyl-alpha-D-muramoyl-L-alanine + D-glutamate + ATP = UDP-N-acetyl-alpha-D-muramoyl-L-alanyl-D-glutamate + ADP + phosphate + H(+)</text>
        <dbReference type="Rhea" id="RHEA:16429"/>
        <dbReference type="ChEBI" id="CHEBI:15378"/>
        <dbReference type="ChEBI" id="CHEBI:29986"/>
        <dbReference type="ChEBI" id="CHEBI:30616"/>
        <dbReference type="ChEBI" id="CHEBI:43474"/>
        <dbReference type="ChEBI" id="CHEBI:83898"/>
        <dbReference type="ChEBI" id="CHEBI:83900"/>
        <dbReference type="ChEBI" id="CHEBI:456216"/>
        <dbReference type="EC" id="6.3.2.9"/>
    </reaction>
</comment>
<keyword evidence="6 9" id="KW-0547">Nucleotide-binding</keyword>
<dbReference type="GO" id="GO:0008764">
    <property type="term" value="F:UDP-N-acetylmuramoylalanine-D-glutamate ligase activity"/>
    <property type="evidence" value="ECO:0007669"/>
    <property type="project" value="UniProtKB-UniRule"/>
</dbReference>
<comment type="pathway">
    <text evidence="2 9">Cell wall biogenesis; peptidoglycan biosynthesis.</text>
</comment>
<name>A0A5C8PJM7_9HYPH</name>
<comment type="subcellular location">
    <subcellularLocation>
        <location evidence="1 9">Cytoplasm</location>
    </subcellularLocation>
</comment>
<keyword evidence="3 9" id="KW-0963">Cytoplasm</keyword>
<dbReference type="Proteomes" id="UP000321638">
    <property type="component" value="Unassembled WGS sequence"/>
</dbReference>
<feature type="domain" description="Mur ligase central" evidence="10">
    <location>
        <begin position="115"/>
        <end position="293"/>
    </location>
</feature>
<keyword evidence="7 9" id="KW-0067">ATP-binding</keyword>
<evidence type="ECO:0000313" key="11">
    <source>
        <dbReference type="EMBL" id="TXL73559.1"/>
    </source>
</evidence>
<protein>
    <recommendedName>
        <fullName evidence="9">UDP-N-acetylmuramoylalanine--D-glutamate ligase</fullName>
        <ecNumber evidence="9">6.3.2.9</ecNumber>
    </recommendedName>
    <alternativeName>
        <fullName evidence="9">D-glutamic acid-adding enzyme</fullName>
    </alternativeName>
    <alternativeName>
        <fullName evidence="9">UDP-N-acetylmuramoyl-L-alanyl-D-glutamate synthetase</fullName>
    </alternativeName>
</protein>
<dbReference type="NCBIfam" id="TIGR01087">
    <property type="entry name" value="murD"/>
    <property type="match status" value="1"/>
</dbReference>
<keyword evidence="9" id="KW-0961">Cell wall biogenesis/degradation</keyword>
<keyword evidence="4 9" id="KW-0436">Ligase</keyword>
<organism evidence="11 12">
    <name type="scientific">Vineibacter terrae</name>
    <dbReference type="NCBI Taxonomy" id="2586908"/>
    <lineage>
        <taxon>Bacteria</taxon>
        <taxon>Pseudomonadati</taxon>
        <taxon>Pseudomonadota</taxon>
        <taxon>Alphaproteobacteria</taxon>
        <taxon>Hyphomicrobiales</taxon>
        <taxon>Vineibacter</taxon>
    </lineage>
</organism>
<dbReference type="SUPFAM" id="SSF51984">
    <property type="entry name" value="MurCD N-terminal domain"/>
    <property type="match status" value="1"/>
</dbReference>
<evidence type="ECO:0000313" key="12">
    <source>
        <dbReference type="Proteomes" id="UP000321638"/>
    </source>
</evidence>
<keyword evidence="8 9" id="KW-0131">Cell cycle</keyword>
<dbReference type="InterPro" id="IPR036615">
    <property type="entry name" value="Mur_ligase_C_dom_sf"/>
</dbReference>
<sequence length="463" mass="48640">MIDLSSLQGTRFAVLGLARSGLAAARALQAAQVDVVVWDDDATRRAQAQSHGFALADPESLDWHRWDALVLSPGIPHTFPRPHPAALAARTAGKPVIGDIELLARSRPLARVVGITGTNGKSTTTALIGHILKSAGIQRDIGGNFGPAALDFRPLGRDGVYVLELSSFQLELVQSLRCSVAVWLNITPDHIDRHGDLAGYVAAKRHVFDNQQEGDVAVVGIDDGPSRQTAAGLAGGPGTLLTVTVGGADGAGVSVQGGRLRDACTGAEIDLRPIKNLPGAHNWQNAACAYAACHALGLPIAAIAQGLATYPGLAHRQERVAVVDGIVYINDSKATNADATEKALAAYDTIYWLVGGTPKAEGIVPLEPLFGRVAHAFLIGISSDAFAVTLEGKIPYTRSGDLKTALQQAHEMAQRERRRDAVVLLSPACASYDQWPNFEVRGDAFRTLARALPGATVETGGAA</sequence>
<reference evidence="11 12" key="1">
    <citation type="submission" date="2019-06" db="EMBL/GenBank/DDBJ databases">
        <title>New taxonomy in bacterial strain CC-CFT640, isolated from vineyard.</title>
        <authorList>
            <person name="Lin S.-Y."/>
            <person name="Tsai C.-F."/>
            <person name="Young C.-C."/>
        </authorList>
    </citation>
    <scope>NUCLEOTIDE SEQUENCE [LARGE SCALE GENOMIC DNA]</scope>
    <source>
        <strain evidence="11 12">CC-CFT640</strain>
    </source>
</reference>
<evidence type="ECO:0000256" key="7">
    <source>
        <dbReference type="ARBA" id="ARBA00022840"/>
    </source>
</evidence>
<dbReference type="AlphaFoldDB" id="A0A5C8PJM7"/>
<dbReference type="Pfam" id="PF08245">
    <property type="entry name" value="Mur_ligase_M"/>
    <property type="match status" value="1"/>
</dbReference>
<dbReference type="SUPFAM" id="SSF53244">
    <property type="entry name" value="MurD-like peptide ligases, peptide-binding domain"/>
    <property type="match status" value="1"/>
</dbReference>
<dbReference type="PANTHER" id="PTHR43692:SF1">
    <property type="entry name" value="UDP-N-ACETYLMURAMOYLALANINE--D-GLUTAMATE LIGASE"/>
    <property type="match status" value="1"/>
</dbReference>
<evidence type="ECO:0000256" key="3">
    <source>
        <dbReference type="ARBA" id="ARBA00022490"/>
    </source>
</evidence>
<accession>A0A5C8PJM7</accession>
<keyword evidence="5 9" id="KW-0132">Cell division</keyword>
<dbReference type="InterPro" id="IPR005762">
    <property type="entry name" value="MurD"/>
</dbReference>
<dbReference type="EMBL" id="VDUZ01000024">
    <property type="protein sequence ID" value="TXL73559.1"/>
    <property type="molecule type" value="Genomic_DNA"/>
</dbReference>
<comment type="caution">
    <text evidence="11">The sequence shown here is derived from an EMBL/GenBank/DDBJ whole genome shotgun (WGS) entry which is preliminary data.</text>
</comment>
<keyword evidence="12" id="KW-1185">Reference proteome</keyword>
<gene>
    <name evidence="9" type="primary">murD</name>
    <name evidence="11" type="ORF">FHP25_20470</name>
</gene>
<dbReference type="GO" id="GO:0009252">
    <property type="term" value="P:peptidoglycan biosynthetic process"/>
    <property type="evidence" value="ECO:0007669"/>
    <property type="project" value="UniProtKB-UniRule"/>
</dbReference>
<dbReference type="GO" id="GO:0071555">
    <property type="term" value="P:cell wall organization"/>
    <property type="evidence" value="ECO:0007669"/>
    <property type="project" value="UniProtKB-KW"/>
</dbReference>
<dbReference type="GO" id="GO:0005524">
    <property type="term" value="F:ATP binding"/>
    <property type="evidence" value="ECO:0007669"/>
    <property type="project" value="UniProtKB-UniRule"/>
</dbReference>
<dbReference type="InterPro" id="IPR036565">
    <property type="entry name" value="Mur-like_cat_sf"/>
</dbReference>
<feature type="binding site" evidence="9">
    <location>
        <begin position="117"/>
        <end position="123"/>
    </location>
    <ligand>
        <name>ATP</name>
        <dbReference type="ChEBI" id="CHEBI:30616"/>
    </ligand>
</feature>
<comment type="similarity">
    <text evidence="9">Belongs to the MurCDEF family.</text>
</comment>
<dbReference type="UniPathway" id="UPA00219"/>
<evidence type="ECO:0000256" key="9">
    <source>
        <dbReference type="HAMAP-Rule" id="MF_00639"/>
    </source>
</evidence>
<comment type="function">
    <text evidence="9">Cell wall formation. Catalyzes the addition of glutamate to the nucleotide precursor UDP-N-acetylmuramoyl-L-alanine (UMA).</text>
</comment>
<dbReference type="RefSeq" id="WP_147848833.1">
    <property type="nucleotide sequence ID" value="NZ_VDUZ01000024.1"/>
</dbReference>
<dbReference type="GO" id="GO:0005737">
    <property type="term" value="C:cytoplasm"/>
    <property type="evidence" value="ECO:0007669"/>
    <property type="project" value="UniProtKB-SubCell"/>
</dbReference>
<dbReference type="Gene3D" id="3.40.1190.10">
    <property type="entry name" value="Mur-like, catalytic domain"/>
    <property type="match status" value="1"/>
</dbReference>
<dbReference type="GO" id="GO:0051301">
    <property type="term" value="P:cell division"/>
    <property type="evidence" value="ECO:0007669"/>
    <property type="project" value="UniProtKB-KW"/>
</dbReference>
<dbReference type="PROSITE" id="PS01011">
    <property type="entry name" value="FOLYLPOLYGLU_SYNT_1"/>
    <property type="match status" value="1"/>
</dbReference>
<dbReference type="GO" id="GO:0008360">
    <property type="term" value="P:regulation of cell shape"/>
    <property type="evidence" value="ECO:0007669"/>
    <property type="project" value="UniProtKB-KW"/>
</dbReference>
<evidence type="ECO:0000259" key="10">
    <source>
        <dbReference type="Pfam" id="PF08245"/>
    </source>
</evidence>
<dbReference type="InterPro" id="IPR018109">
    <property type="entry name" value="Folylpolyglutamate_synth_CS"/>
</dbReference>
<dbReference type="GO" id="GO:0004326">
    <property type="term" value="F:tetrahydrofolylpolyglutamate synthase activity"/>
    <property type="evidence" value="ECO:0007669"/>
    <property type="project" value="InterPro"/>
</dbReference>
<keyword evidence="9" id="KW-0573">Peptidoglycan synthesis</keyword>
<evidence type="ECO:0000256" key="6">
    <source>
        <dbReference type="ARBA" id="ARBA00022741"/>
    </source>
</evidence>
<evidence type="ECO:0000256" key="1">
    <source>
        <dbReference type="ARBA" id="ARBA00004496"/>
    </source>
</evidence>
<proteinExistence type="inferred from homology"/>
<evidence type="ECO:0000256" key="8">
    <source>
        <dbReference type="ARBA" id="ARBA00023306"/>
    </source>
</evidence>
<keyword evidence="9" id="KW-0133">Cell shape</keyword>
<evidence type="ECO:0000256" key="4">
    <source>
        <dbReference type="ARBA" id="ARBA00022598"/>
    </source>
</evidence>
<evidence type="ECO:0000256" key="5">
    <source>
        <dbReference type="ARBA" id="ARBA00022618"/>
    </source>
</evidence>
<dbReference type="OrthoDB" id="9809796at2"/>